<dbReference type="GO" id="GO:0020037">
    <property type="term" value="F:heme binding"/>
    <property type="evidence" value="ECO:0007669"/>
    <property type="project" value="InterPro"/>
</dbReference>
<dbReference type="GO" id="GO:0004601">
    <property type="term" value="F:peroxidase activity"/>
    <property type="evidence" value="ECO:0007669"/>
    <property type="project" value="InterPro"/>
</dbReference>
<comment type="caution">
    <text evidence="3">The sequence shown here is derived from an EMBL/GenBank/DDBJ whole genome shotgun (WGS) entry which is preliminary data.</text>
</comment>
<dbReference type="InterPro" id="IPR007867">
    <property type="entry name" value="GMC_OxRtase_C"/>
</dbReference>
<dbReference type="Proteomes" id="UP001175228">
    <property type="component" value="Unassembled WGS sequence"/>
</dbReference>
<reference evidence="3" key="1">
    <citation type="submission" date="2023-06" db="EMBL/GenBank/DDBJ databases">
        <authorList>
            <consortium name="Lawrence Berkeley National Laboratory"/>
            <person name="Ahrendt S."/>
            <person name="Sahu N."/>
            <person name="Indic B."/>
            <person name="Wong-Bajracharya J."/>
            <person name="Merenyi Z."/>
            <person name="Ke H.-M."/>
            <person name="Monk M."/>
            <person name="Kocsube S."/>
            <person name="Drula E."/>
            <person name="Lipzen A."/>
            <person name="Balint B."/>
            <person name="Henrissat B."/>
            <person name="Andreopoulos B."/>
            <person name="Martin F.M."/>
            <person name="Harder C.B."/>
            <person name="Rigling D."/>
            <person name="Ford K.L."/>
            <person name="Foster G.D."/>
            <person name="Pangilinan J."/>
            <person name="Papanicolaou A."/>
            <person name="Barry K."/>
            <person name="LaButti K."/>
            <person name="Viragh M."/>
            <person name="Koriabine M."/>
            <person name="Yan M."/>
            <person name="Riley R."/>
            <person name="Champramary S."/>
            <person name="Plett K.L."/>
            <person name="Tsai I.J."/>
            <person name="Slot J."/>
            <person name="Sipos G."/>
            <person name="Plett J."/>
            <person name="Nagy L.G."/>
            <person name="Grigoriev I.V."/>
        </authorList>
    </citation>
    <scope>NUCLEOTIDE SEQUENCE</scope>
    <source>
        <strain evidence="3">HWK02</strain>
    </source>
</reference>
<evidence type="ECO:0000259" key="2">
    <source>
        <dbReference type="Pfam" id="PF05199"/>
    </source>
</evidence>
<dbReference type="AlphaFoldDB" id="A0AA39Q8I2"/>
<dbReference type="GO" id="GO:0016614">
    <property type="term" value="F:oxidoreductase activity, acting on CH-OH group of donors"/>
    <property type="evidence" value="ECO:0007669"/>
    <property type="project" value="InterPro"/>
</dbReference>
<sequence>MRDKEEGCGLLYPDAFSEEYLIFILPATSALLVIFSRINCGHFISLIFGDYVAGLLGLPRERNMEHESPITTKKSEKISRGSGNQVSVEFNLLYRWRATTAKEDIQWTEDEFASIFSDNSKVAAITAFHKVDPKSRQRVFGGDNMFYSTLENFAGLCPLLRGNITINGTNPLDPPLFNPNYFSHPQDIAIMQYAVESAKKLVAAAAWDGYILGVTANLTENFDPSGGEDVCVAGNLQIGQVTAFAVLDLGAGMGTLRIVVAKLLKALVPTIVATDYQPDLLVNLSANVQTNYPYKPFDIILAADVIYHALHAEWIRGCVEQLLAPNGTFWLMIPLRSTGQHEGMDHTVEAVSPPSPRCIWAGGFGEENYRQEQCDTPRETIPLNTSSTVSYLPERRLHLAAHRRGGRAVLPGLQLKKGPGVGEEGEVAWRRHWDLLPRDHGWEWEEHRDVGDADTLVESIGGAETCAGVV</sequence>
<dbReference type="SUPFAM" id="SSF54373">
    <property type="entry name" value="FAD-linked reductases, C-terminal domain"/>
    <property type="match status" value="1"/>
</dbReference>
<dbReference type="SUPFAM" id="SSF48113">
    <property type="entry name" value="Heme-dependent peroxidases"/>
    <property type="match status" value="1"/>
</dbReference>
<proteinExistence type="predicted"/>
<dbReference type="InterPro" id="IPR010255">
    <property type="entry name" value="Haem_peroxidase_sf"/>
</dbReference>
<name>A0AA39Q8I2_9AGAR</name>
<accession>A0AA39Q8I2</accession>
<protein>
    <recommendedName>
        <fullName evidence="2">Glucose-methanol-choline oxidoreductase C-terminal domain-containing protein</fullName>
    </recommendedName>
</protein>
<comment type="cofactor">
    <cofactor evidence="1">
        <name>FAD</name>
        <dbReference type="ChEBI" id="CHEBI:57692"/>
    </cofactor>
</comment>
<dbReference type="Gene3D" id="3.40.50.150">
    <property type="entry name" value="Vaccinia Virus protein VP39"/>
    <property type="match status" value="2"/>
</dbReference>
<dbReference type="GO" id="GO:0006979">
    <property type="term" value="P:response to oxidative stress"/>
    <property type="evidence" value="ECO:0007669"/>
    <property type="project" value="InterPro"/>
</dbReference>
<dbReference type="CDD" id="cd02440">
    <property type="entry name" value="AdoMet_MTases"/>
    <property type="match status" value="1"/>
</dbReference>
<dbReference type="InterPro" id="IPR029063">
    <property type="entry name" value="SAM-dependent_MTases_sf"/>
</dbReference>
<dbReference type="SUPFAM" id="SSF53335">
    <property type="entry name" value="S-adenosyl-L-methionine-dependent methyltransferases"/>
    <property type="match status" value="1"/>
</dbReference>
<dbReference type="EMBL" id="JAUEPU010000013">
    <property type="protein sequence ID" value="KAK0497134.1"/>
    <property type="molecule type" value="Genomic_DNA"/>
</dbReference>
<dbReference type="Gene3D" id="3.30.560.10">
    <property type="entry name" value="Glucose Oxidase, domain 3"/>
    <property type="match status" value="1"/>
</dbReference>
<gene>
    <name evidence="3" type="ORF">EDD18DRAFT_1351955</name>
</gene>
<evidence type="ECO:0000313" key="4">
    <source>
        <dbReference type="Proteomes" id="UP001175228"/>
    </source>
</evidence>
<evidence type="ECO:0000313" key="3">
    <source>
        <dbReference type="EMBL" id="KAK0497134.1"/>
    </source>
</evidence>
<evidence type="ECO:0000256" key="1">
    <source>
        <dbReference type="ARBA" id="ARBA00001974"/>
    </source>
</evidence>
<keyword evidence="4" id="KW-1185">Reference proteome</keyword>
<dbReference type="Pfam" id="PF05199">
    <property type="entry name" value="GMC_oxred_C"/>
    <property type="match status" value="1"/>
</dbReference>
<feature type="domain" description="Glucose-methanol-choline oxidoreductase C-terminal" evidence="2">
    <location>
        <begin position="160"/>
        <end position="208"/>
    </location>
</feature>
<organism evidence="3 4">
    <name type="scientific">Armillaria luteobubalina</name>
    <dbReference type="NCBI Taxonomy" id="153913"/>
    <lineage>
        <taxon>Eukaryota</taxon>
        <taxon>Fungi</taxon>
        <taxon>Dikarya</taxon>
        <taxon>Basidiomycota</taxon>
        <taxon>Agaricomycotina</taxon>
        <taxon>Agaricomycetes</taxon>
        <taxon>Agaricomycetidae</taxon>
        <taxon>Agaricales</taxon>
        <taxon>Marasmiineae</taxon>
        <taxon>Physalacriaceae</taxon>
        <taxon>Armillaria</taxon>
    </lineage>
</organism>